<organism evidence="5 6">
    <name type="scientific">Eimeria acervulina</name>
    <name type="common">Coccidian parasite</name>
    <dbReference type="NCBI Taxonomy" id="5801"/>
    <lineage>
        <taxon>Eukaryota</taxon>
        <taxon>Sar</taxon>
        <taxon>Alveolata</taxon>
        <taxon>Apicomplexa</taxon>
        <taxon>Conoidasida</taxon>
        <taxon>Coccidia</taxon>
        <taxon>Eucoccidiorida</taxon>
        <taxon>Eimeriorina</taxon>
        <taxon>Eimeriidae</taxon>
        <taxon>Eimeria</taxon>
    </lineage>
</organism>
<evidence type="ECO:0000313" key="6">
    <source>
        <dbReference type="Proteomes" id="UP000018050"/>
    </source>
</evidence>
<sequence length="164" mass="17612">MDEEISPAVLAARARLREKLGAQQLGGKGTARRKAAKVHRAAGGVGDEKKLQQTAKKLGAASIFGVEEVHLLQNNGRALFFKNPKVQAAPAANMYILTGTAEDRENTLGILSARAAAAREAAALAPELIKRLQQQTANENKDKDGDNDDEVPDLVQNFEEVSKE</sequence>
<dbReference type="PANTHER" id="PTHR10351">
    <property type="entry name" value="TRANSCRIPTION FACTOR BTF3 FAMILY MEMBER"/>
    <property type="match status" value="1"/>
</dbReference>
<keyword evidence="2" id="KW-0805">Transcription regulation</keyword>
<evidence type="ECO:0000259" key="4">
    <source>
        <dbReference type="PROSITE" id="PS51151"/>
    </source>
</evidence>
<dbReference type="Proteomes" id="UP000018050">
    <property type="component" value="Unassembled WGS sequence"/>
</dbReference>
<reference evidence="5" key="2">
    <citation type="submission" date="2013-10" db="EMBL/GenBank/DDBJ databases">
        <authorList>
            <person name="Aslett M."/>
        </authorList>
    </citation>
    <scope>NUCLEOTIDE SEQUENCE [LARGE SCALE GENOMIC DNA]</scope>
    <source>
        <strain evidence="5">Houghton</strain>
    </source>
</reference>
<dbReference type="Pfam" id="PF01849">
    <property type="entry name" value="NAC"/>
    <property type="match status" value="1"/>
</dbReference>
<evidence type="ECO:0000256" key="2">
    <source>
        <dbReference type="RuleBase" id="RU361272"/>
    </source>
</evidence>
<keyword evidence="2" id="KW-0804">Transcription</keyword>
<dbReference type="InterPro" id="IPR039370">
    <property type="entry name" value="BTF3"/>
</dbReference>
<dbReference type="CDD" id="cd22055">
    <property type="entry name" value="NAC_BTF3"/>
    <property type="match status" value="1"/>
</dbReference>
<dbReference type="Gene3D" id="2.20.70.30">
    <property type="entry name" value="Nascent polypeptide-associated complex domain"/>
    <property type="match status" value="1"/>
</dbReference>
<name>U6GCR2_EIMAC</name>
<comment type="subunit">
    <text evidence="2">Part of the nascent polypeptide-associated complex (NAC).</text>
</comment>
<evidence type="ECO:0000256" key="1">
    <source>
        <dbReference type="ARBA" id="ARBA00005296"/>
    </source>
</evidence>
<protein>
    <recommendedName>
        <fullName evidence="2">Nascent polypeptide-associated complex subunit beta</fullName>
    </recommendedName>
</protein>
<dbReference type="InterPro" id="IPR038187">
    <property type="entry name" value="NAC_A/B_dom_sf"/>
</dbReference>
<gene>
    <name evidence="5" type="ORF">EAH_00061190</name>
</gene>
<dbReference type="AlphaFoldDB" id="U6GCR2"/>
<evidence type="ECO:0000313" key="5">
    <source>
        <dbReference type="EMBL" id="CDI77108.1"/>
    </source>
</evidence>
<dbReference type="VEuPathDB" id="ToxoDB:EAH_00061190"/>
<dbReference type="OMA" id="AGDTYME"/>
<comment type="similarity">
    <text evidence="1 2">Belongs to the NAC-beta family.</text>
</comment>
<dbReference type="EMBL" id="HG670552">
    <property type="protein sequence ID" value="CDI77108.1"/>
    <property type="molecule type" value="Genomic_DNA"/>
</dbReference>
<proteinExistence type="inferred from homology"/>
<reference evidence="5" key="1">
    <citation type="submission" date="2013-10" db="EMBL/GenBank/DDBJ databases">
        <title>Genomic analysis of the causative agents of coccidiosis in chickens.</title>
        <authorList>
            <person name="Reid A.J."/>
            <person name="Blake D."/>
            <person name="Billington K."/>
            <person name="Browne H."/>
            <person name="Dunn M."/>
            <person name="Hung S."/>
            <person name="Kawahara F."/>
            <person name="Miranda-Saavedra D."/>
            <person name="Mourier T."/>
            <person name="Nagra H."/>
            <person name="Otto T.D."/>
            <person name="Rawlings N."/>
            <person name="Sanchez A."/>
            <person name="Sanders M."/>
            <person name="Subramaniam C."/>
            <person name="Tay Y."/>
            <person name="Dear P."/>
            <person name="Doerig C."/>
            <person name="Gruber A."/>
            <person name="Parkinson J."/>
            <person name="Shirley M."/>
            <person name="Wan K.L."/>
            <person name="Berriman M."/>
            <person name="Tomley F."/>
            <person name="Pain A."/>
        </authorList>
    </citation>
    <scope>NUCLEOTIDE SEQUENCE [LARGE SCALE GENOMIC DNA]</scope>
    <source>
        <strain evidence="5">Houghton</strain>
    </source>
</reference>
<dbReference type="SMART" id="SM01407">
    <property type="entry name" value="NAC"/>
    <property type="match status" value="1"/>
</dbReference>
<dbReference type="GeneID" id="25274189"/>
<keyword evidence="6" id="KW-1185">Reference proteome</keyword>
<dbReference type="RefSeq" id="XP_013252480.1">
    <property type="nucleotide sequence ID" value="XM_013397026.1"/>
</dbReference>
<dbReference type="InterPro" id="IPR002715">
    <property type="entry name" value="Nas_poly-pep-assoc_cplx_dom"/>
</dbReference>
<evidence type="ECO:0000256" key="3">
    <source>
        <dbReference type="SAM" id="MobiDB-lite"/>
    </source>
</evidence>
<feature type="domain" description="NAC-A/B" evidence="4">
    <location>
        <begin position="45"/>
        <end position="110"/>
    </location>
</feature>
<dbReference type="OrthoDB" id="8033832at2759"/>
<dbReference type="PROSITE" id="PS51151">
    <property type="entry name" value="NAC_AB"/>
    <property type="match status" value="1"/>
</dbReference>
<feature type="region of interest" description="Disordered" evidence="3">
    <location>
        <begin position="133"/>
        <end position="164"/>
    </location>
</feature>
<accession>U6GCR2</accession>